<dbReference type="AlphaFoldDB" id="A0A1G7IY09"/>
<evidence type="ECO:0000313" key="2">
    <source>
        <dbReference type="EMBL" id="SDF17476.1"/>
    </source>
</evidence>
<reference evidence="3" key="1">
    <citation type="submission" date="2016-10" db="EMBL/GenBank/DDBJ databases">
        <authorList>
            <person name="Varghese N."/>
            <person name="Submissions S."/>
        </authorList>
    </citation>
    <scope>NUCLEOTIDE SEQUENCE [LARGE SCALE GENOMIC DNA]</scope>
    <source>
        <strain evidence="3">DSM 21424</strain>
    </source>
</reference>
<keyword evidence="1" id="KW-0472">Membrane</keyword>
<dbReference type="Proteomes" id="UP000198922">
    <property type="component" value="Unassembled WGS sequence"/>
</dbReference>
<keyword evidence="1" id="KW-0812">Transmembrane</keyword>
<gene>
    <name evidence="2" type="ORF">SAMN04488567_3566</name>
</gene>
<accession>A0A1G7IY09</accession>
<sequence>MALWLTWPLIEDDGSLTKGDAIWVYGALTLGFLIAAFYLAAARSYLLDSLHYAVTDRRAIVRREGRNHVLASRAYLVSCEHSSEFPYHIAEGRPHPSLTVGALLSEDVVQPFGYGLTHPGWGPLRDRGVIPVLFEQIADAEAVRALLLATSDASAAGQP</sequence>
<feature type="transmembrane region" description="Helical" evidence="1">
    <location>
        <begin position="22"/>
        <end position="41"/>
    </location>
</feature>
<keyword evidence="3" id="KW-1185">Reference proteome</keyword>
<dbReference type="EMBL" id="FNAT01000008">
    <property type="protein sequence ID" value="SDF17476.1"/>
    <property type="molecule type" value="Genomic_DNA"/>
</dbReference>
<keyword evidence="1" id="KW-1133">Transmembrane helix</keyword>
<proteinExistence type="predicted"/>
<organism evidence="2 3">
    <name type="scientific">Limimaricola pyoseonensis</name>
    <dbReference type="NCBI Taxonomy" id="521013"/>
    <lineage>
        <taxon>Bacteria</taxon>
        <taxon>Pseudomonadati</taxon>
        <taxon>Pseudomonadota</taxon>
        <taxon>Alphaproteobacteria</taxon>
        <taxon>Rhodobacterales</taxon>
        <taxon>Paracoccaceae</taxon>
        <taxon>Limimaricola</taxon>
    </lineage>
</organism>
<name>A0A1G7IY09_9RHOB</name>
<protein>
    <submittedName>
        <fullName evidence="2">Uncharacterized protein</fullName>
    </submittedName>
</protein>
<evidence type="ECO:0000313" key="3">
    <source>
        <dbReference type="Proteomes" id="UP000198922"/>
    </source>
</evidence>
<evidence type="ECO:0000256" key="1">
    <source>
        <dbReference type="SAM" id="Phobius"/>
    </source>
</evidence>